<dbReference type="InterPro" id="IPR041492">
    <property type="entry name" value="HAD_2"/>
</dbReference>
<dbReference type="Pfam" id="PF13419">
    <property type="entry name" value="HAD_2"/>
    <property type="match status" value="1"/>
</dbReference>
<reference evidence="7" key="1">
    <citation type="submission" date="2019-11" db="EMBL/GenBank/DDBJ databases">
        <title>Microbial mats filling the niche in hypersaline microbial mats.</title>
        <authorList>
            <person name="Wong H.L."/>
            <person name="Macleod F.I."/>
            <person name="White R.A. III"/>
            <person name="Burns B.P."/>
        </authorList>
    </citation>
    <scope>NUCLEOTIDE SEQUENCE</scope>
    <source>
        <strain evidence="7">Rbin_158</strain>
    </source>
</reference>
<keyword evidence="5" id="KW-0119">Carbohydrate metabolism</keyword>
<dbReference type="PANTHER" id="PTHR46193:SF18">
    <property type="entry name" value="HEXITOL PHOSPHATASE B"/>
    <property type="match status" value="1"/>
</dbReference>
<keyword evidence="7" id="KW-0378">Hydrolase</keyword>
<evidence type="ECO:0000256" key="5">
    <source>
        <dbReference type="ARBA" id="ARBA00023277"/>
    </source>
</evidence>
<proteinExistence type="inferred from homology"/>
<dbReference type="AlphaFoldDB" id="A0A9D5JX55"/>
<accession>A0A9D5JX55</accession>
<comment type="cofactor">
    <cofactor evidence="1">
        <name>Mg(2+)</name>
        <dbReference type="ChEBI" id="CHEBI:18420"/>
    </cofactor>
</comment>
<dbReference type="InterPro" id="IPR023198">
    <property type="entry name" value="PGP-like_dom2"/>
</dbReference>
<dbReference type="Gene3D" id="1.10.150.240">
    <property type="entry name" value="Putative phosphatase, domain 2"/>
    <property type="match status" value="1"/>
</dbReference>
<dbReference type="SFLD" id="SFLDG01135">
    <property type="entry name" value="C1.5.6:_HAD__Beta-PGM__Phospha"/>
    <property type="match status" value="1"/>
</dbReference>
<dbReference type="Gene3D" id="3.40.50.1000">
    <property type="entry name" value="HAD superfamily/HAD-like"/>
    <property type="match status" value="1"/>
</dbReference>
<dbReference type="SFLD" id="SFLDG01129">
    <property type="entry name" value="C1.5:_HAD__Beta-PGM__Phosphata"/>
    <property type="match status" value="1"/>
</dbReference>
<name>A0A9D5JX55_9BACT</name>
<dbReference type="SUPFAM" id="SSF56784">
    <property type="entry name" value="HAD-like"/>
    <property type="match status" value="1"/>
</dbReference>
<dbReference type="NCBIfam" id="TIGR01509">
    <property type="entry name" value="HAD-SF-IA-v3"/>
    <property type="match status" value="1"/>
</dbReference>
<dbReference type="InterPro" id="IPR006439">
    <property type="entry name" value="HAD-SF_hydro_IA"/>
</dbReference>
<dbReference type="InterPro" id="IPR036412">
    <property type="entry name" value="HAD-like_sf"/>
</dbReference>
<organism evidence="7 8">
    <name type="scientific">candidate division KSB3 bacterium</name>
    <dbReference type="NCBI Taxonomy" id="2044937"/>
    <lineage>
        <taxon>Bacteria</taxon>
        <taxon>candidate division KSB3</taxon>
    </lineage>
</organism>
<keyword evidence="3" id="KW-0479">Metal-binding</keyword>
<evidence type="ECO:0000313" key="8">
    <source>
        <dbReference type="Proteomes" id="UP000649604"/>
    </source>
</evidence>
<gene>
    <name evidence="7" type="ORF">GF339_14180</name>
</gene>
<evidence type="ECO:0000256" key="4">
    <source>
        <dbReference type="ARBA" id="ARBA00022842"/>
    </source>
</evidence>
<dbReference type="EMBL" id="WJJP01000458">
    <property type="protein sequence ID" value="MBD3325730.1"/>
    <property type="molecule type" value="Genomic_DNA"/>
</dbReference>
<evidence type="ECO:0000256" key="2">
    <source>
        <dbReference type="ARBA" id="ARBA00006171"/>
    </source>
</evidence>
<sequence length="275" mass="31126">MNSSQSLSKNGKPLRVCREQPDQQPHRCQKAHSPQPPERLCATRERNDTDMDKIDAVIFDMDGVIVDSEPLHCQAEQTIFRQYGVEAPWSEWDSFTGLTDRVIFTYIVENFTDGRYSVDELLQAKYKIFLALLADQVQPIPGAIDFIRWTRDRYAKLALTTSSTREVQQIIFERFGLQAYFDVIITEERIQHSKPHPEPYLKTLDALQLPADTCLVIEDSLNGIRSAKEAGCRVIGLATSFPEEDLLKAGAENAVATFAALYHQHPFNGTPPITV</sequence>
<dbReference type="GO" id="GO:0046872">
    <property type="term" value="F:metal ion binding"/>
    <property type="evidence" value="ECO:0007669"/>
    <property type="project" value="UniProtKB-KW"/>
</dbReference>
<protein>
    <submittedName>
        <fullName evidence="7">HAD-IA family hydrolase</fullName>
    </submittedName>
</protein>
<dbReference type="GO" id="GO:0016787">
    <property type="term" value="F:hydrolase activity"/>
    <property type="evidence" value="ECO:0007669"/>
    <property type="project" value="UniProtKB-KW"/>
</dbReference>
<evidence type="ECO:0000256" key="1">
    <source>
        <dbReference type="ARBA" id="ARBA00001946"/>
    </source>
</evidence>
<dbReference type="NCBIfam" id="TIGR01549">
    <property type="entry name" value="HAD-SF-IA-v1"/>
    <property type="match status" value="1"/>
</dbReference>
<dbReference type="InterPro" id="IPR023214">
    <property type="entry name" value="HAD_sf"/>
</dbReference>
<comment type="caution">
    <text evidence="7">The sequence shown here is derived from an EMBL/GenBank/DDBJ whole genome shotgun (WGS) entry which is preliminary data.</text>
</comment>
<feature type="region of interest" description="Disordered" evidence="6">
    <location>
        <begin position="1"/>
        <end position="46"/>
    </location>
</feature>
<feature type="compositionally biased region" description="Basic and acidic residues" evidence="6">
    <location>
        <begin position="16"/>
        <end position="25"/>
    </location>
</feature>
<dbReference type="CDD" id="cd07505">
    <property type="entry name" value="HAD_BPGM-like"/>
    <property type="match status" value="1"/>
</dbReference>
<dbReference type="Proteomes" id="UP000649604">
    <property type="component" value="Unassembled WGS sequence"/>
</dbReference>
<comment type="similarity">
    <text evidence="2">Belongs to the HAD-like hydrolase superfamily. CbbY/CbbZ/Gph/YieH family.</text>
</comment>
<evidence type="ECO:0000256" key="3">
    <source>
        <dbReference type="ARBA" id="ARBA00022723"/>
    </source>
</evidence>
<dbReference type="InterPro" id="IPR051600">
    <property type="entry name" value="Beta-PGM-like"/>
</dbReference>
<evidence type="ECO:0000256" key="6">
    <source>
        <dbReference type="SAM" id="MobiDB-lite"/>
    </source>
</evidence>
<dbReference type="PANTHER" id="PTHR46193">
    <property type="entry name" value="6-PHOSPHOGLUCONATE PHOSPHATASE"/>
    <property type="match status" value="1"/>
</dbReference>
<keyword evidence="4" id="KW-0460">Magnesium</keyword>
<dbReference type="SFLD" id="SFLDS00003">
    <property type="entry name" value="Haloacid_Dehalogenase"/>
    <property type="match status" value="1"/>
</dbReference>
<evidence type="ECO:0000313" key="7">
    <source>
        <dbReference type="EMBL" id="MBD3325730.1"/>
    </source>
</evidence>